<evidence type="ECO:0000313" key="4">
    <source>
        <dbReference type="Proteomes" id="UP000663877"/>
    </source>
</evidence>
<evidence type="ECO:0000313" key="1">
    <source>
        <dbReference type="EMBL" id="CAF1584617.1"/>
    </source>
</evidence>
<dbReference type="EMBL" id="CAJNOM010007455">
    <property type="protein sequence ID" value="CAF1675577.1"/>
    <property type="molecule type" value="Genomic_DNA"/>
</dbReference>
<dbReference type="EMBL" id="CAJNOI010007026">
    <property type="protein sequence ID" value="CAF1584617.1"/>
    <property type="molecule type" value="Genomic_DNA"/>
</dbReference>
<gene>
    <name evidence="1" type="ORF">BJG266_LOCUS49043</name>
    <name evidence="2" type="ORF">QVE165_LOCUS66122</name>
</gene>
<name>A0A815ZM66_9BILA</name>
<reference evidence="1" key="1">
    <citation type="submission" date="2021-02" db="EMBL/GenBank/DDBJ databases">
        <authorList>
            <person name="Nowell W R."/>
        </authorList>
    </citation>
    <scope>NUCLEOTIDE SEQUENCE</scope>
</reference>
<proteinExistence type="predicted"/>
<protein>
    <submittedName>
        <fullName evidence="1">Uncharacterized protein</fullName>
    </submittedName>
</protein>
<accession>A0A815ZM66</accession>
<dbReference type="Proteomes" id="UP000663877">
    <property type="component" value="Unassembled WGS sequence"/>
</dbReference>
<comment type="caution">
    <text evidence="1">The sequence shown here is derived from an EMBL/GenBank/DDBJ whole genome shotgun (WGS) entry which is preliminary data.</text>
</comment>
<evidence type="ECO:0000313" key="3">
    <source>
        <dbReference type="Proteomes" id="UP000663832"/>
    </source>
</evidence>
<organism evidence="1 4">
    <name type="scientific">Adineta steineri</name>
    <dbReference type="NCBI Taxonomy" id="433720"/>
    <lineage>
        <taxon>Eukaryota</taxon>
        <taxon>Metazoa</taxon>
        <taxon>Spiralia</taxon>
        <taxon>Gnathifera</taxon>
        <taxon>Rotifera</taxon>
        <taxon>Eurotatoria</taxon>
        <taxon>Bdelloidea</taxon>
        <taxon>Adinetida</taxon>
        <taxon>Adinetidae</taxon>
        <taxon>Adineta</taxon>
    </lineage>
</organism>
<dbReference type="Proteomes" id="UP000663832">
    <property type="component" value="Unassembled WGS sequence"/>
</dbReference>
<sequence>MSNLEKLTLNISIYDQNRVIDVIGGTYVQRDILDYMLQLHSFTFYICTYVDPATLSYKLSNADIRQTLTNIGLQHVSSMVNYCTSIVNYVYGIRAACSIFSLPFEFDYIRDLGNNLPNIVFSYVTYLLIHDVIRFKHEFFMRIARSFPLLKHLCVWNKKPQELGGLVTFSSNNCQFQSIIKYPHLTILDVKFAHSDYVEQFLNETKTLVPCLSELEVFVNHLKAVTKDFTREDLYARIKVSNKDETIHVEMIGVIQSISVDFLLTKKTKLMKVSFLKKGVCTVHFPDKDRHVVILIEQMELVTPKQNDKVIR</sequence>
<evidence type="ECO:0000313" key="2">
    <source>
        <dbReference type="EMBL" id="CAF1675577.1"/>
    </source>
</evidence>
<keyword evidence="3" id="KW-1185">Reference proteome</keyword>
<dbReference type="AlphaFoldDB" id="A0A815ZM66"/>